<reference evidence="3 4" key="1">
    <citation type="submission" date="2023-03" db="EMBL/GenBank/DDBJ databases">
        <title>YIM 133296 draft genome.</title>
        <authorList>
            <person name="Xiong L."/>
        </authorList>
    </citation>
    <scope>NUCLEOTIDE SEQUENCE [LARGE SCALE GENOMIC DNA]</scope>
    <source>
        <strain evidence="3 4">YIM 133296</strain>
    </source>
</reference>
<feature type="region of interest" description="Disordered" evidence="1">
    <location>
        <begin position="25"/>
        <end position="74"/>
    </location>
</feature>
<protein>
    <submittedName>
        <fullName evidence="3">Uncharacterized protein</fullName>
    </submittedName>
</protein>
<accession>A0ABT6C8G8</accession>
<keyword evidence="4" id="KW-1185">Reference proteome</keyword>
<dbReference type="PROSITE" id="PS51257">
    <property type="entry name" value="PROKAR_LIPOPROTEIN"/>
    <property type="match status" value="1"/>
</dbReference>
<feature type="compositionally biased region" description="Low complexity" evidence="1">
    <location>
        <begin position="27"/>
        <end position="64"/>
    </location>
</feature>
<name>A0ABT6C8G8_9MICO</name>
<sequence>MRTAAAAAVLAVACAGALSGCGGDADAGGSPTAPSSSSSTPLATSTSTAVPASSAAPTSSALGPGLPGVPPDARANTEPAAIAFAKHYYDQLNRVRMSPSAGLLDGYGLGTCKPCSGFAANVKKMASSGERNSGPAVRVLDARRLTAERGMIIQVDIDQEPVSVLARDGSVVRSYQSVKGVQTVVFLTWSDGGWRIANIQIGTA</sequence>
<proteinExistence type="predicted"/>
<organism evidence="3 4">
    <name type="scientific">Luteipulveratus flavus</name>
    <dbReference type="NCBI Taxonomy" id="3031728"/>
    <lineage>
        <taxon>Bacteria</taxon>
        <taxon>Bacillati</taxon>
        <taxon>Actinomycetota</taxon>
        <taxon>Actinomycetes</taxon>
        <taxon>Micrococcales</taxon>
        <taxon>Dermacoccaceae</taxon>
        <taxon>Luteipulveratus</taxon>
    </lineage>
</organism>
<evidence type="ECO:0000256" key="1">
    <source>
        <dbReference type="SAM" id="MobiDB-lite"/>
    </source>
</evidence>
<feature type="chain" id="PRO_5046626566" evidence="2">
    <location>
        <begin position="20"/>
        <end position="204"/>
    </location>
</feature>
<keyword evidence="2" id="KW-0732">Signal</keyword>
<dbReference type="EMBL" id="JAROAV010000032">
    <property type="protein sequence ID" value="MDF8265163.1"/>
    <property type="molecule type" value="Genomic_DNA"/>
</dbReference>
<dbReference type="RefSeq" id="WP_277192488.1">
    <property type="nucleotide sequence ID" value="NZ_JAROAV010000032.1"/>
</dbReference>
<evidence type="ECO:0000313" key="4">
    <source>
        <dbReference type="Proteomes" id="UP001528912"/>
    </source>
</evidence>
<feature type="signal peptide" evidence="2">
    <location>
        <begin position="1"/>
        <end position="19"/>
    </location>
</feature>
<gene>
    <name evidence="3" type="ORF">P4R38_12980</name>
</gene>
<comment type="caution">
    <text evidence="3">The sequence shown here is derived from an EMBL/GenBank/DDBJ whole genome shotgun (WGS) entry which is preliminary data.</text>
</comment>
<evidence type="ECO:0000256" key="2">
    <source>
        <dbReference type="SAM" id="SignalP"/>
    </source>
</evidence>
<evidence type="ECO:0000313" key="3">
    <source>
        <dbReference type="EMBL" id="MDF8265163.1"/>
    </source>
</evidence>
<dbReference type="Proteomes" id="UP001528912">
    <property type="component" value="Unassembled WGS sequence"/>
</dbReference>